<dbReference type="PANTHER" id="PTHR45669:SF59">
    <property type="entry name" value="GLUTAREDOXIN, THIOREDOXIN-LIKE SUPERFAMILY"/>
    <property type="match status" value="1"/>
</dbReference>
<name>A0AAV3NZI5_LITER</name>
<reference evidence="2 3" key="1">
    <citation type="submission" date="2024-01" db="EMBL/GenBank/DDBJ databases">
        <title>The complete chloroplast genome sequence of Lithospermum erythrorhizon: insights into the phylogenetic relationship among Boraginaceae species and the maternal lineages of purple gromwells.</title>
        <authorList>
            <person name="Okada T."/>
            <person name="Watanabe K."/>
        </authorList>
    </citation>
    <scope>NUCLEOTIDE SEQUENCE [LARGE SCALE GENOMIC DNA]</scope>
</reference>
<feature type="domain" description="Glutaredoxin" evidence="1">
    <location>
        <begin position="124"/>
        <end position="190"/>
    </location>
</feature>
<keyword evidence="3" id="KW-1185">Reference proteome</keyword>
<proteinExistence type="predicted"/>
<protein>
    <submittedName>
        <fullName evidence="2">Oxidoreductase</fullName>
    </submittedName>
</protein>
<evidence type="ECO:0000313" key="3">
    <source>
        <dbReference type="Proteomes" id="UP001454036"/>
    </source>
</evidence>
<comment type="caution">
    <text evidence="2">The sequence shown here is derived from an EMBL/GenBank/DDBJ whole genome shotgun (WGS) entry which is preliminary data.</text>
</comment>
<accession>A0AAV3NZI5</accession>
<dbReference type="InterPro" id="IPR002109">
    <property type="entry name" value="Glutaredoxin"/>
</dbReference>
<dbReference type="AlphaFoldDB" id="A0AAV3NZI5"/>
<dbReference type="PROSITE" id="PS51354">
    <property type="entry name" value="GLUTAREDOXIN_2"/>
    <property type="match status" value="1"/>
</dbReference>
<evidence type="ECO:0000313" key="2">
    <source>
        <dbReference type="EMBL" id="GAA0144272.1"/>
    </source>
</evidence>
<sequence length="269" mass="29891">MESSKGENNEGNMEISQNSSFSMSLFNRSMTFQSSPVFGVWKKPIDRNGSVKNLYSSSYESIVTAGNSLKGKVKNLCSLFEKQSQSQSLPSPFSSKTSVLEDSPSRVLSSYGGIYLPGTEDRVVVYFTSLRGVRRTFIDCSSVRMILKAFRIELDERDISMHIAYKKELLSVLGEKSVTLPQVFIKGKLIGGADLIRQLHETGELAKMLKGIPLKTVMKTCDECGDIRFVPCINCNGSKKVFDEDEDQVMRCPDCNENGIIQCPICNVS</sequence>
<evidence type="ECO:0000259" key="1">
    <source>
        <dbReference type="Pfam" id="PF00462"/>
    </source>
</evidence>
<dbReference type="Pfam" id="PF23733">
    <property type="entry name" value="GRXCR1-2_C"/>
    <property type="match status" value="1"/>
</dbReference>
<organism evidence="2 3">
    <name type="scientific">Lithospermum erythrorhizon</name>
    <name type="common">Purple gromwell</name>
    <name type="synonym">Lithospermum officinale var. erythrorhizon</name>
    <dbReference type="NCBI Taxonomy" id="34254"/>
    <lineage>
        <taxon>Eukaryota</taxon>
        <taxon>Viridiplantae</taxon>
        <taxon>Streptophyta</taxon>
        <taxon>Embryophyta</taxon>
        <taxon>Tracheophyta</taxon>
        <taxon>Spermatophyta</taxon>
        <taxon>Magnoliopsida</taxon>
        <taxon>eudicotyledons</taxon>
        <taxon>Gunneridae</taxon>
        <taxon>Pentapetalae</taxon>
        <taxon>asterids</taxon>
        <taxon>lamiids</taxon>
        <taxon>Boraginales</taxon>
        <taxon>Boraginaceae</taxon>
        <taxon>Boraginoideae</taxon>
        <taxon>Lithospermeae</taxon>
        <taxon>Lithospermum</taxon>
    </lineage>
</organism>
<dbReference type="SUPFAM" id="SSF52833">
    <property type="entry name" value="Thioredoxin-like"/>
    <property type="match status" value="1"/>
</dbReference>
<dbReference type="EMBL" id="BAABME010000623">
    <property type="protein sequence ID" value="GAA0144272.1"/>
    <property type="molecule type" value="Genomic_DNA"/>
</dbReference>
<dbReference type="InterPro" id="IPR036249">
    <property type="entry name" value="Thioredoxin-like_sf"/>
</dbReference>
<dbReference type="PANTHER" id="PTHR45669">
    <property type="entry name" value="GLUTAREDOXIN DOMAIN-CONTAINING CYSTEINE-RICH PROTEIN CG12206-RELATED"/>
    <property type="match status" value="1"/>
</dbReference>
<dbReference type="Proteomes" id="UP001454036">
    <property type="component" value="Unassembled WGS sequence"/>
</dbReference>
<dbReference type="CDD" id="cd03031">
    <property type="entry name" value="GRX_GRX_like"/>
    <property type="match status" value="1"/>
</dbReference>
<dbReference type="Gene3D" id="3.40.30.10">
    <property type="entry name" value="Glutaredoxin"/>
    <property type="match status" value="1"/>
</dbReference>
<gene>
    <name evidence="2" type="ORF">LIER_04763</name>
</gene>
<dbReference type="Pfam" id="PF00462">
    <property type="entry name" value="Glutaredoxin"/>
    <property type="match status" value="1"/>
</dbReference>